<accession>A0A7W9SPD0</accession>
<organism evidence="2 3">
    <name type="scientific">Armatimonas rosea</name>
    <dbReference type="NCBI Taxonomy" id="685828"/>
    <lineage>
        <taxon>Bacteria</taxon>
        <taxon>Bacillati</taxon>
        <taxon>Armatimonadota</taxon>
        <taxon>Armatimonadia</taxon>
        <taxon>Armatimonadales</taxon>
        <taxon>Armatimonadaceae</taxon>
        <taxon>Armatimonas</taxon>
    </lineage>
</organism>
<dbReference type="RefSeq" id="WP_184195059.1">
    <property type="nucleotide sequence ID" value="NZ_JACHGW010000002.1"/>
</dbReference>
<dbReference type="EMBL" id="JACHGW010000002">
    <property type="protein sequence ID" value="MBB6050321.1"/>
    <property type="molecule type" value="Genomic_DNA"/>
</dbReference>
<keyword evidence="1" id="KW-0472">Membrane</keyword>
<sequence>MSQRQAPQRVPLTERERQQLLWAYWSGTVLTTILGLLLFLGFHYLKGAFPDALPKWLWTLLKDIAFATPLWVLLAHGQGQHRARATGLSREGTLTEVWSRRPRGYQLPRRVAVGREYSAVGKGGLLLLSLFGLCFGSFAAWFLWPRAHTLATMAFVIFSCGLIALVGLAGIAYFFRLREPRLLLGLSDEGLVGELVLAWEQVVRVEVTCEFDYLGRETKLGLLFTDSQGGLHPVSLSTSQQQKEEPTTSLQLQTFYVALRAAFEQHENQGT</sequence>
<feature type="transmembrane region" description="Helical" evidence="1">
    <location>
        <begin position="21"/>
        <end position="44"/>
    </location>
</feature>
<keyword evidence="1" id="KW-1133">Transmembrane helix</keyword>
<comment type="caution">
    <text evidence="2">The sequence shown here is derived from an EMBL/GenBank/DDBJ whole genome shotgun (WGS) entry which is preliminary data.</text>
</comment>
<feature type="transmembrane region" description="Helical" evidence="1">
    <location>
        <begin position="150"/>
        <end position="175"/>
    </location>
</feature>
<keyword evidence="3" id="KW-1185">Reference proteome</keyword>
<protein>
    <submittedName>
        <fullName evidence="2">Uncharacterized protein</fullName>
    </submittedName>
</protein>
<evidence type="ECO:0000313" key="3">
    <source>
        <dbReference type="Proteomes" id="UP000520814"/>
    </source>
</evidence>
<reference evidence="2 3" key="1">
    <citation type="submission" date="2020-08" db="EMBL/GenBank/DDBJ databases">
        <title>Genomic Encyclopedia of Type Strains, Phase IV (KMG-IV): sequencing the most valuable type-strain genomes for metagenomic binning, comparative biology and taxonomic classification.</title>
        <authorList>
            <person name="Goeker M."/>
        </authorList>
    </citation>
    <scope>NUCLEOTIDE SEQUENCE [LARGE SCALE GENOMIC DNA]</scope>
    <source>
        <strain evidence="2 3">DSM 23562</strain>
    </source>
</reference>
<feature type="transmembrane region" description="Helical" evidence="1">
    <location>
        <begin position="125"/>
        <end position="144"/>
    </location>
</feature>
<feature type="transmembrane region" description="Helical" evidence="1">
    <location>
        <begin position="56"/>
        <end position="74"/>
    </location>
</feature>
<dbReference type="Proteomes" id="UP000520814">
    <property type="component" value="Unassembled WGS sequence"/>
</dbReference>
<name>A0A7W9SPD0_ARMRO</name>
<evidence type="ECO:0000313" key="2">
    <source>
        <dbReference type="EMBL" id="MBB6050321.1"/>
    </source>
</evidence>
<dbReference type="AlphaFoldDB" id="A0A7W9SPD0"/>
<proteinExistence type="predicted"/>
<evidence type="ECO:0000256" key="1">
    <source>
        <dbReference type="SAM" id="Phobius"/>
    </source>
</evidence>
<gene>
    <name evidence="2" type="ORF">HNQ39_002112</name>
</gene>
<keyword evidence="1" id="KW-0812">Transmembrane</keyword>